<evidence type="ECO:0000313" key="2">
    <source>
        <dbReference type="Proteomes" id="UP001628193"/>
    </source>
</evidence>
<proteinExistence type="predicted"/>
<dbReference type="InterPro" id="IPR030808">
    <property type="entry name" value="Glycosyl_04372"/>
</dbReference>
<sequence length="418" mass="48852">MSKPQAFYPFFQVGRIGEIAMRIPKARNLYPESEYDLTILLPDTQIPTANQAVIDILCRGVRVKHVASEQEARAMHQQAKAEDPRAVWVDPDPAANYVEYLNRFHDQPRSYFASLGREDVEKGWRLREKLGMPRNARIVTCHVREAGYLDHKADMSYHGYRNADIQNFFYALIYLIKRGYWVVRLGDRSMRPLSDFPNHLIDAPFHPEYEPFFDPYFIASSDFYLGMLSGPNTLAGAFGVPQLLTNVPLSCASEENEGDMMIPKKYYSHQLGRMLTYEEILMSPILDFNRLYLYQESEIEVIENASTEIFAAVWEMESRLNDRYPFRDEAELSHARVKQIQKKAHLWRQHTLTPDHYPHYPFMASYLLKGRLSHEFIRMHPGYLGHDFPRIAWGFHPRVEGLPARLEAFHRERMQTSL</sequence>
<dbReference type="EMBL" id="BAAFGK010000002">
    <property type="protein sequence ID" value="GAB0056122.1"/>
    <property type="molecule type" value="Genomic_DNA"/>
</dbReference>
<dbReference type="NCBIfam" id="TIGR04372">
    <property type="entry name" value="glycosyl_04372"/>
    <property type="match status" value="1"/>
</dbReference>
<accession>A0ABQ0C5F7</accession>
<gene>
    <name evidence="1" type="ORF">SIID45300_00426</name>
</gene>
<reference evidence="1 2" key="1">
    <citation type="submission" date="2024-09" db="EMBL/GenBank/DDBJ databases">
        <title>Draft genome sequence of Candidatus Magnetaquicoccaceae bacterium FCR-1.</title>
        <authorList>
            <person name="Shimoshige H."/>
            <person name="Shimamura S."/>
            <person name="Taoka A."/>
            <person name="Kobayashi H."/>
            <person name="Maekawa T."/>
        </authorList>
    </citation>
    <scope>NUCLEOTIDE SEQUENCE [LARGE SCALE GENOMIC DNA]</scope>
    <source>
        <strain evidence="1 2">FCR-1</strain>
    </source>
</reference>
<dbReference type="Proteomes" id="UP001628193">
    <property type="component" value="Unassembled WGS sequence"/>
</dbReference>
<name>A0ABQ0C5F7_9PROT</name>
<protein>
    <submittedName>
        <fullName evidence="1">Uncharacterized protein</fullName>
    </submittedName>
</protein>
<dbReference type="RefSeq" id="WP_420903840.1">
    <property type="nucleotide sequence ID" value="NZ_BAAFGK010000002.1"/>
</dbReference>
<comment type="caution">
    <text evidence="1">The sequence shown here is derived from an EMBL/GenBank/DDBJ whole genome shotgun (WGS) entry which is preliminary data.</text>
</comment>
<organism evidence="1 2">
    <name type="scientific">Candidatus Magnetaquiglobus chichijimensis</name>
    <dbReference type="NCBI Taxonomy" id="3141448"/>
    <lineage>
        <taxon>Bacteria</taxon>
        <taxon>Pseudomonadati</taxon>
        <taxon>Pseudomonadota</taxon>
        <taxon>Magnetococcia</taxon>
        <taxon>Magnetococcales</taxon>
        <taxon>Candidatus Magnetaquicoccaceae</taxon>
        <taxon>Candidatus Magnetaquiglobus</taxon>
    </lineage>
</organism>
<keyword evidence="2" id="KW-1185">Reference proteome</keyword>
<evidence type="ECO:0000313" key="1">
    <source>
        <dbReference type="EMBL" id="GAB0056122.1"/>
    </source>
</evidence>